<name>I3V2E5_PSEPU</name>
<dbReference type="KEGG" id="ppi:YSA_09500"/>
<evidence type="ECO:0000313" key="2">
    <source>
        <dbReference type="Proteomes" id="UP000005268"/>
    </source>
</evidence>
<dbReference type="Proteomes" id="UP000005268">
    <property type="component" value="Chromosome"/>
</dbReference>
<dbReference type="HOGENOM" id="CLU_3187974_0_0_6"/>
<organism evidence="1 2">
    <name type="scientific">Pseudomonas putida ND6</name>
    <dbReference type="NCBI Taxonomy" id="231023"/>
    <lineage>
        <taxon>Bacteria</taxon>
        <taxon>Pseudomonadati</taxon>
        <taxon>Pseudomonadota</taxon>
        <taxon>Gammaproteobacteria</taxon>
        <taxon>Pseudomonadales</taxon>
        <taxon>Pseudomonadaceae</taxon>
        <taxon>Pseudomonas</taxon>
    </lineage>
</organism>
<accession>I3V2E5</accession>
<sequence>MERSEAPHAMPILQMGEGPLLRNDRNSITLPGAKLGQGARQVFYSE</sequence>
<gene>
    <name evidence="1" type="ORF">YSA_09500</name>
</gene>
<dbReference type="AlphaFoldDB" id="I3V2E5"/>
<reference evidence="1 2" key="1">
    <citation type="journal article" date="2012" name="J. Bacteriol.">
        <title>Complete Genome Sequence of the Naphthalene-Degrading Pseudomonas putida Strain ND6.</title>
        <authorList>
            <person name="Li S."/>
            <person name="Zhao H."/>
            <person name="Li Y."/>
            <person name="Niu S."/>
            <person name="Cai B."/>
        </authorList>
    </citation>
    <scope>NUCLEOTIDE SEQUENCE [LARGE SCALE GENOMIC DNA]</scope>
    <source>
        <strain evidence="1 2">ND6</strain>
    </source>
</reference>
<protein>
    <submittedName>
        <fullName evidence="1">Uncharacterized protein</fullName>
    </submittedName>
</protein>
<evidence type="ECO:0000313" key="1">
    <source>
        <dbReference type="EMBL" id="AFK71916.1"/>
    </source>
</evidence>
<dbReference type="EMBL" id="CP003588">
    <property type="protein sequence ID" value="AFK71916.1"/>
    <property type="molecule type" value="Genomic_DNA"/>
</dbReference>
<proteinExistence type="predicted"/>